<dbReference type="Proteomes" id="UP000663090">
    <property type="component" value="Chromosome"/>
</dbReference>
<feature type="signal peptide" evidence="1">
    <location>
        <begin position="1"/>
        <end position="33"/>
    </location>
</feature>
<feature type="chain" id="PRO_5045776835" description="Transporter" evidence="1">
    <location>
        <begin position="34"/>
        <end position="301"/>
    </location>
</feature>
<organism evidence="2 3">
    <name type="scientific">Myxococcus landrumensis</name>
    <dbReference type="NCBI Taxonomy" id="2813577"/>
    <lineage>
        <taxon>Bacteria</taxon>
        <taxon>Pseudomonadati</taxon>
        <taxon>Myxococcota</taxon>
        <taxon>Myxococcia</taxon>
        <taxon>Myxococcales</taxon>
        <taxon>Cystobacterineae</taxon>
        <taxon>Myxococcaceae</taxon>
        <taxon>Myxococcus</taxon>
    </lineage>
</organism>
<accession>A0ABX7N6J1</accession>
<gene>
    <name evidence="2" type="ORF">JY572_39900</name>
</gene>
<keyword evidence="3" id="KW-1185">Reference proteome</keyword>
<sequence length="301" mass="32201">MPTPHSSRTPHGRSAGWLFAAFLLVLAAPRAQAQVREPDNFLSTTLTFSSAHRLRNVSTRHVSPTLSAGFRVSESGQLRLDWGMPYTSFEPRREPVGRQSHSGSSNLLIGLHHVSSFADDTLFTRLGVAVAIPLARRNDTRADSPRAVQTEGLNYDTAAAVRGLADPWLWALDTTSFVVPLTLGLDLPGLQLRADVAFGMLVPTSSASQDTHFVAQGSLEAALGLGLLEPGVKLQVVSPHLSKATWDGENARASVEPFLRVHLGPLFARAGVRIDLGDPEAPPSPGPSRMWALGVGLGLGF</sequence>
<evidence type="ECO:0000256" key="1">
    <source>
        <dbReference type="SAM" id="SignalP"/>
    </source>
</evidence>
<evidence type="ECO:0008006" key="4">
    <source>
        <dbReference type="Google" id="ProtNLM"/>
    </source>
</evidence>
<protein>
    <recommendedName>
        <fullName evidence="4">Transporter</fullName>
    </recommendedName>
</protein>
<evidence type="ECO:0000313" key="3">
    <source>
        <dbReference type="Proteomes" id="UP000663090"/>
    </source>
</evidence>
<keyword evidence="1" id="KW-0732">Signal</keyword>
<reference evidence="2 3" key="1">
    <citation type="submission" date="2021-02" db="EMBL/GenBank/DDBJ databases">
        <title>De Novo genome assembly of isolated myxobacteria.</title>
        <authorList>
            <person name="Stevens D.C."/>
        </authorList>
    </citation>
    <scope>NUCLEOTIDE SEQUENCE [LARGE SCALE GENOMIC DNA]</scope>
    <source>
        <strain evidence="2 3">SCHIC003</strain>
    </source>
</reference>
<dbReference type="EMBL" id="CP071091">
    <property type="protein sequence ID" value="QSQ14397.1"/>
    <property type="molecule type" value="Genomic_DNA"/>
</dbReference>
<proteinExistence type="predicted"/>
<dbReference type="RefSeq" id="WP_206716177.1">
    <property type="nucleotide sequence ID" value="NZ_CP071091.1"/>
</dbReference>
<name>A0ABX7N6J1_9BACT</name>
<evidence type="ECO:0000313" key="2">
    <source>
        <dbReference type="EMBL" id="QSQ14397.1"/>
    </source>
</evidence>